<dbReference type="GO" id="GO:1905515">
    <property type="term" value="P:non-motile cilium assembly"/>
    <property type="evidence" value="ECO:0007669"/>
    <property type="project" value="TreeGrafter"/>
</dbReference>
<comment type="subcellular location">
    <subcellularLocation>
        <location evidence="1">Cytoplasm</location>
        <location evidence="1">Cytoskeleton</location>
    </subcellularLocation>
</comment>
<feature type="domain" description="FUZ/MON1/HPS1 second Longin" evidence="6">
    <location>
        <begin position="160"/>
        <end position="252"/>
    </location>
</feature>
<dbReference type="PANTHER" id="PTHR13559:SF1">
    <property type="entry name" value="PROTEIN FUZZY HOMOLOG"/>
    <property type="match status" value="1"/>
</dbReference>
<dbReference type="InterPro" id="IPR043970">
    <property type="entry name" value="FUZ/MON1/HPS1_longin_3"/>
</dbReference>
<dbReference type="GO" id="GO:0005856">
    <property type="term" value="C:cytoskeleton"/>
    <property type="evidence" value="ECO:0007669"/>
    <property type="project" value="UniProtKB-SubCell"/>
</dbReference>
<evidence type="ECO:0000256" key="2">
    <source>
        <dbReference type="ARBA" id="ARBA00008550"/>
    </source>
</evidence>
<dbReference type="InterPro" id="IPR043971">
    <property type="entry name" value="FUZ/MON1/HPS1_longin_2"/>
</dbReference>
<dbReference type="Pfam" id="PF19037">
    <property type="entry name" value="Fuz_longin_2"/>
    <property type="match status" value="1"/>
</dbReference>
<gene>
    <name evidence="8" type="primary">CSON010831</name>
</gene>
<evidence type="ECO:0000259" key="5">
    <source>
        <dbReference type="Pfam" id="PF19036"/>
    </source>
</evidence>
<sequence length="411" mass="46385">MSLHLMSLVSDSGVPIFSKKRGNSGTLPFSTVASLSTVALFCKNQGTQLISTEFDNGIIMWREFENNIMIIGIASDTPETVLADLIELTFHAMVLSVGVEELRNIQNIDRLKRDLKQSLTVIDLLMESLDNDLLMYNDSVLSPENMELSIKLREYGEMTKSPYICLLVKQKIACGTEGWWLDLNVIDRKLLILLNSALNTLPKETPVFLPIKAPTVAYRFIAIALTQHLTICLLCGPEPSYMQLEAITQQFWSPEINLLASAEKIYPKNFPDDVHLDEEILGLLLINEKTHRYMISKNVQATGKRSSGSGHRLDILRTFFHQAICPVRHALAIDINSIGSDTVENEDTFKNLEQFWCSEYHKCHALIETDNILCVLYSAAISTTLMQSVTKKLLDQLLLSDTKNNTQWNLF</sequence>
<keyword evidence="3" id="KW-0963">Cytoplasm</keyword>
<keyword evidence="4" id="KW-0206">Cytoskeleton</keyword>
<accession>A0A336M2I2</accession>
<dbReference type="PANTHER" id="PTHR13559">
    <property type="entry name" value="INTRACELLULAR TRAFFIC PROTEIN-RELATED"/>
    <property type="match status" value="1"/>
</dbReference>
<dbReference type="OMA" id="LDQYSCS"/>
<evidence type="ECO:0000313" key="8">
    <source>
        <dbReference type="EMBL" id="SSX24466.1"/>
    </source>
</evidence>
<name>A0A336M2I2_CULSO</name>
<evidence type="ECO:0000256" key="3">
    <source>
        <dbReference type="ARBA" id="ARBA00022490"/>
    </source>
</evidence>
<proteinExistence type="inferred from homology"/>
<dbReference type="InterPro" id="IPR026069">
    <property type="entry name" value="Fuzzy"/>
</dbReference>
<organism evidence="8">
    <name type="scientific">Culicoides sonorensis</name>
    <name type="common">Biting midge</name>
    <dbReference type="NCBI Taxonomy" id="179676"/>
    <lineage>
        <taxon>Eukaryota</taxon>
        <taxon>Metazoa</taxon>
        <taxon>Ecdysozoa</taxon>
        <taxon>Arthropoda</taxon>
        <taxon>Hexapoda</taxon>
        <taxon>Insecta</taxon>
        <taxon>Pterygota</taxon>
        <taxon>Neoptera</taxon>
        <taxon>Endopterygota</taxon>
        <taxon>Diptera</taxon>
        <taxon>Nematocera</taxon>
        <taxon>Chironomoidea</taxon>
        <taxon>Ceratopogonidae</taxon>
        <taxon>Ceratopogoninae</taxon>
        <taxon>Culicoides</taxon>
        <taxon>Monoculicoides</taxon>
    </lineage>
</organism>
<evidence type="ECO:0000256" key="1">
    <source>
        <dbReference type="ARBA" id="ARBA00004245"/>
    </source>
</evidence>
<dbReference type="VEuPathDB" id="VectorBase:CSON010831"/>
<feature type="domain" description="FUZ/MON1/HPS1 third Longin" evidence="7">
    <location>
        <begin position="279"/>
        <end position="396"/>
    </location>
</feature>
<dbReference type="EMBL" id="UFQT01000449">
    <property type="protein sequence ID" value="SSX24466.1"/>
    <property type="molecule type" value="Genomic_DNA"/>
</dbReference>
<dbReference type="InterPro" id="IPR043972">
    <property type="entry name" value="FUZ/MON1/HPS1_longin_1"/>
</dbReference>
<dbReference type="Pfam" id="PF19036">
    <property type="entry name" value="Fuz_longin_1"/>
    <property type="match status" value="1"/>
</dbReference>
<reference evidence="8" key="1">
    <citation type="submission" date="2018-07" db="EMBL/GenBank/DDBJ databases">
        <authorList>
            <person name="Quirk P.G."/>
            <person name="Krulwich T.A."/>
        </authorList>
    </citation>
    <scope>NUCLEOTIDE SEQUENCE</scope>
</reference>
<evidence type="ECO:0000259" key="7">
    <source>
        <dbReference type="Pfam" id="PF19038"/>
    </source>
</evidence>
<dbReference type="AlphaFoldDB" id="A0A336M2I2"/>
<dbReference type="GO" id="GO:0016192">
    <property type="term" value="P:vesicle-mediated transport"/>
    <property type="evidence" value="ECO:0007669"/>
    <property type="project" value="InterPro"/>
</dbReference>
<comment type="similarity">
    <text evidence="2">Belongs to the fuzzy family.</text>
</comment>
<feature type="domain" description="FUZ/MON1/HPS1 first Longin" evidence="5">
    <location>
        <begin position="9"/>
        <end position="124"/>
    </location>
</feature>
<evidence type="ECO:0000256" key="4">
    <source>
        <dbReference type="ARBA" id="ARBA00023212"/>
    </source>
</evidence>
<dbReference type="Pfam" id="PF19038">
    <property type="entry name" value="Fuz_longin_3"/>
    <property type="match status" value="1"/>
</dbReference>
<evidence type="ECO:0000259" key="6">
    <source>
        <dbReference type="Pfam" id="PF19037"/>
    </source>
</evidence>
<protein>
    <submittedName>
        <fullName evidence="8">CSON010831 protein</fullName>
    </submittedName>
</protein>